<sequence>MLRVSGVRLSLDEDTAIIRDKLRKKLRVQEKDILSYKIFRQSVDARKKNMIYFVYTVDVQLRDEQAVLHKVKDRDVTETPSMDYRYVAPGREKLQHRPVIVGTGPAGLFAGLLLAQMGYRPLLLERGADVDTRTERVRAFWQTGRLDRECNVQFGEGGAGTFSDGKLTTLIKDRRCRKVIEEMVLAGAPGEIAYSHKPHVGTDILKTVVKNIRKKIIELGGEVRFNQKMTDIIVNDGRIKGLVVNDRDTMAAEVVVPAIGHSARDTFAMLYERGVAMTPKAFSVGVRIEHPQDLIDLAQYKKFAGHPKLGPAEYKLAYHSPAGRSAYTFCMCPGGTVVAAASEEGGVVTNGMSEYARDEKNANSALLVGVRPEDYGSEHPLAGVEFQRRWERKAFELGGGNYRAPVQLVGDFLADRPSAALGSVQPSYTRSVTLAELKHCLPGYVINTLKEAIMDFDRKIKGFALPDAVLTGVETRSSSPVRIIRDEQCQANIAGIYPAGEGPGYAGGIISAAVDGMRVAEFIALKYAPIK</sequence>
<accession>A0A1I6DWQ7</accession>
<dbReference type="PRINTS" id="PR00368">
    <property type="entry name" value="FADPNR"/>
</dbReference>
<feature type="domain" description="FAD-dependent protein C-terminal" evidence="1">
    <location>
        <begin position="281"/>
        <end position="477"/>
    </location>
</feature>
<protein>
    <recommendedName>
        <fullName evidence="1">FAD-dependent protein C-terminal domain-containing protein</fullName>
    </recommendedName>
</protein>
<dbReference type="OrthoDB" id="9762921at2"/>
<evidence type="ECO:0000313" key="2">
    <source>
        <dbReference type="EMBL" id="SFR09771.1"/>
    </source>
</evidence>
<dbReference type="AlphaFoldDB" id="A0A1I6DWQ7"/>
<dbReference type="InterPro" id="IPR036188">
    <property type="entry name" value="FAD/NAD-bd_sf"/>
</dbReference>
<evidence type="ECO:0000313" key="3">
    <source>
        <dbReference type="Proteomes" id="UP000199584"/>
    </source>
</evidence>
<dbReference type="RefSeq" id="WP_092484524.1">
    <property type="nucleotide sequence ID" value="NZ_FOYM01000019.1"/>
</dbReference>
<dbReference type="Proteomes" id="UP000199584">
    <property type="component" value="Unassembled WGS sequence"/>
</dbReference>
<dbReference type="Gene3D" id="3.30.70.2700">
    <property type="match status" value="1"/>
</dbReference>
<dbReference type="PANTHER" id="PTHR42842:SF3">
    <property type="entry name" value="FAD_NAD(P)-BINDING OXIDOREDUCTASE FAMILY PROTEIN"/>
    <property type="match status" value="1"/>
</dbReference>
<dbReference type="SUPFAM" id="SSF51905">
    <property type="entry name" value="FAD/NAD(P)-binding domain"/>
    <property type="match status" value="1"/>
</dbReference>
<dbReference type="PIRSF" id="PIRSF038984">
    <property type="entry name" value="FAD_binding_protein"/>
    <property type="match status" value="1"/>
</dbReference>
<evidence type="ECO:0000259" key="1">
    <source>
        <dbReference type="Pfam" id="PF21688"/>
    </source>
</evidence>
<reference evidence="3" key="1">
    <citation type="submission" date="2016-10" db="EMBL/GenBank/DDBJ databases">
        <authorList>
            <person name="Varghese N."/>
            <person name="Submissions S."/>
        </authorList>
    </citation>
    <scope>NUCLEOTIDE SEQUENCE [LARGE SCALE GENOMIC DNA]</scope>
    <source>
        <strain evidence="3">DSM 3669</strain>
    </source>
</reference>
<dbReference type="STRING" id="39060.SAMN05660706_11955"/>
<proteinExistence type="predicted"/>
<dbReference type="PANTHER" id="PTHR42842">
    <property type="entry name" value="FAD/NAD(P)-BINDING OXIDOREDUCTASE"/>
    <property type="match status" value="1"/>
</dbReference>
<dbReference type="EMBL" id="FOYM01000019">
    <property type="protein sequence ID" value="SFR09771.1"/>
    <property type="molecule type" value="Genomic_DNA"/>
</dbReference>
<dbReference type="InterPro" id="IPR028348">
    <property type="entry name" value="FAD-binding_protein"/>
</dbReference>
<dbReference type="Pfam" id="PF21688">
    <property type="entry name" value="FAD-depend_C"/>
    <property type="match status" value="1"/>
</dbReference>
<dbReference type="InterPro" id="IPR049516">
    <property type="entry name" value="FAD-depend_C"/>
</dbReference>
<gene>
    <name evidence="2" type="ORF">SAMN05660706_11955</name>
</gene>
<organism evidence="2 3">
    <name type="scientific">Desulfoscipio geothermicus DSM 3669</name>
    <dbReference type="NCBI Taxonomy" id="1121426"/>
    <lineage>
        <taxon>Bacteria</taxon>
        <taxon>Bacillati</taxon>
        <taxon>Bacillota</taxon>
        <taxon>Clostridia</taxon>
        <taxon>Eubacteriales</taxon>
        <taxon>Desulfallaceae</taxon>
        <taxon>Desulfoscipio</taxon>
    </lineage>
</organism>
<dbReference type="Gene3D" id="3.50.50.60">
    <property type="entry name" value="FAD/NAD(P)-binding domain"/>
    <property type="match status" value="2"/>
</dbReference>
<keyword evidence="3" id="KW-1185">Reference proteome</keyword>
<name>A0A1I6DWQ7_9FIRM</name>